<dbReference type="EMBL" id="PJQL01001581">
    <property type="protein sequence ID" value="RCH87837.1"/>
    <property type="molecule type" value="Genomic_DNA"/>
</dbReference>
<evidence type="ECO:0000313" key="1">
    <source>
        <dbReference type="EMBL" id="RCH87837.1"/>
    </source>
</evidence>
<dbReference type="AlphaFoldDB" id="A0A367JD33"/>
<accession>A0A367JD33</accession>
<protein>
    <submittedName>
        <fullName evidence="1">Uncharacterized protein</fullName>
    </submittedName>
</protein>
<keyword evidence="2" id="KW-1185">Reference proteome</keyword>
<reference evidence="1 2" key="1">
    <citation type="journal article" date="2018" name="G3 (Bethesda)">
        <title>Phylogenetic and Phylogenomic Definition of Rhizopus Species.</title>
        <authorList>
            <person name="Gryganskyi A.P."/>
            <person name="Golan J."/>
            <person name="Dolatabadi S."/>
            <person name="Mondo S."/>
            <person name="Robb S."/>
            <person name="Idnurm A."/>
            <person name="Muszewska A."/>
            <person name="Steczkiewicz K."/>
            <person name="Masonjones S."/>
            <person name="Liao H.L."/>
            <person name="Gajdeczka M.T."/>
            <person name="Anike F."/>
            <person name="Vuek A."/>
            <person name="Anishchenko I.M."/>
            <person name="Voigt K."/>
            <person name="de Hoog G.S."/>
            <person name="Smith M.E."/>
            <person name="Heitman J."/>
            <person name="Vilgalys R."/>
            <person name="Stajich J.E."/>
        </authorList>
    </citation>
    <scope>NUCLEOTIDE SEQUENCE [LARGE SCALE GENOMIC DNA]</scope>
    <source>
        <strain evidence="1 2">CBS 357.93</strain>
    </source>
</reference>
<comment type="caution">
    <text evidence="1">The sequence shown here is derived from an EMBL/GenBank/DDBJ whole genome shotgun (WGS) entry which is preliminary data.</text>
</comment>
<gene>
    <name evidence="1" type="ORF">CU097_009257</name>
</gene>
<organism evidence="1 2">
    <name type="scientific">Rhizopus azygosporus</name>
    <name type="common">Rhizopus microsporus var. azygosporus</name>
    <dbReference type="NCBI Taxonomy" id="86630"/>
    <lineage>
        <taxon>Eukaryota</taxon>
        <taxon>Fungi</taxon>
        <taxon>Fungi incertae sedis</taxon>
        <taxon>Mucoromycota</taxon>
        <taxon>Mucoromycotina</taxon>
        <taxon>Mucoromycetes</taxon>
        <taxon>Mucorales</taxon>
        <taxon>Mucorineae</taxon>
        <taxon>Rhizopodaceae</taxon>
        <taxon>Rhizopus</taxon>
    </lineage>
</organism>
<dbReference type="Proteomes" id="UP000252139">
    <property type="component" value="Unassembled WGS sequence"/>
</dbReference>
<sequence length="354" mass="41082">TRGNKESTFAIKYKEYWTKREEEDLQERIRKRQRLAAENSNDIICHSYETIIKKIAVTATTTATGIECELVSGSEETISCLENISYDAINEKFVFPDKKGNCDGDKTIIKLKEITSLPSKELTEICKILLTKLTNQPASSLVMRKTIRNYGTEIAEQFDLATNYDTNFVEILSTHFLNLFESPRNPLQQKQLERNAAFLTTIPILHNLFLDCNDRINMQWIEKHAPATETTKWDGIAFKVNNKLVTPLFVELSGGVEFNNGAKKAKDDEEKLLNYIVKLLKIRKAENEEIPVQYYIRFHDLKLYFESLSLFDECFVKRTYFTTVCPTTPRALQEFLKCTQLIYQYREALLYQIN</sequence>
<name>A0A367JD33_RHIAZ</name>
<dbReference type="OrthoDB" id="2249328at2759"/>
<evidence type="ECO:0000313" key="2">
    <source>
        <dbReference type="Proteomes" id="UP000252139"/>
    </source>
</evidence>
<feature type="non-terminal residue" evidence="1">
    <location>
        <position position="1"/>
    </location>
</feature>
<proteinExistence type="predicted"/>